<dbReference type="CDD" id="cd12797">
    <property type="entry name" value="M23_peptidase"/>
    <property type="match status" value="1"/>
</dbReference>
<organism evidence="2 3">
    <name type="scientific">Kaistella pullorum</name>
    <dbReference type="NCBI Taxonomy" id="2763074"/>
    <lineage>
        <taxon>Bacteria</taxon>
        <taxon>Pseudomonadati</taxon>
        <taxon>Bacteroidota</taxon>
        <taxon>Flavobacteriia</taxon>
        <taxon>Flavobacteriales</taxon>
        <taxon>Weeksellaceae</taxon>
        <taxon>Chryseobacterium group</taxon>
        <taxon>Kaistella</taxon>
    </lineage>
</organism>
<dbReference type="Pfam" id="PF01551">
    <property type="entry name" value="Peptidase_M23"/>
    <property type="match status" value="1"/>
</dbReference>
<dbReference type="PROSITE" id="PS51781">
    <property type="entry name" value="SH3B"/>
    <property type="match status" value="1"/>
</dbReference>
<dbReference type="PANTHER" id="PTHR21666:SF268">
    <property type="entry name" value="PEPTIDASE M23 DOMAIN-CONTAINING PROTEIN"/>
    <property type="match status" value="1"/>
</dbReference>
<gene>
    <name evidence="2" type="ORF">H9628_06480</name>
</gene>
<dbReference type="Gene3D" id="2.30.30.40">
    <property type="entry name" value="SH3 Domains"/>
    <property type="match status" value="1"/>
</dbReference>
<dbReference type="InterPro" id="IPR011055">
    <property type="entry name" value="Dup_hybrid_motif"/>
</dbReference>
<protein>
    <submittedName>
        <fullName evidence="2">Peptidoglycan DD-metalloendopeptidase family protein</fullName>
    </submittedName>
</protein>
<evidence type="ECO:0000313" key="2">
    <source>
        <dbReference type="EMBL" id="MBD8018111.1"/>
    </source>
</evidence>
<dbReference type="Proteomes" id="UP000626242">
    <property type="component" value="Unassembled WGS sequence"/>
</dbReference>
<dbReference type="InterPro" id="IPR016047">
    <property type="entry name" value="M23ase_b-sheet_dom"/>
</dbReference>
<accession>A0ABR8WN66</accession>
<dbReference type="InterPro" id="IPR050570">
    <property type="entry name" value="Cell_wall_metabolism_enzyme"/>
</dbReference>
<sequence>MPKFLLFIILLSVMVGCDGFKLPKNIFETSARAKYERGYDGPDSLMTMWKDQYEVAAASKLLITDSFSAIAEFQPSDVHTLTYQLELNRGDLLVIAAEKPDSLQPRIFVDVYPADLPVNSSSSTLLEAGTYTHFIEKNGLYRVIIQPEIAFSGTFNLKIYTQPSLSFPVVGKGNSAVQSFWGAVRDGGARNHEGVDIFAARGTAVVAAVKGMVTRTGNEGLGGKQVWLRDGILGNSLYYAHLDSVMTTAGTRVEPGDTLGTVGSTGNAEGGSPHLHFGIYSAGGAVDPWPFLRKRVAAKNLNVFIPNVDRIKAGSNIRTGPGTAFGTVLTIQQKTSLKLLATTGDWVHIRTASGSEGFVQKNRLE</sequence>
<dbReference type="InterPro" id="IPR003646">
    <property type="entry name" value="SH3-like_bac-type"/>
</dbReference>
<evidence type="ECO:0000259" key="1">
    <source>
        <dbReference type="PROSITE" id="PS51781"/>
    </source>
</evidence>
<comment type="caution">
    <text evidence="2">The sequence shown here is derived from an EMBL/GenBank/DDBJ whole genome shotgun (WGS) entry which is preliminary data.</text>
</comment>
<dbReference type="SUPFAM" id="SSF51261">
    <property type="entry name" value="Duplicated hybrid motif"/>
    <property type="match status" value="1"/>
</dbReference>
<dbReference type="Gene3D" id="2.70.70.10">
    <property type="entry name" value="Glucose Permease (Domain IIA)"/>
    <property type="match status" value="1"/>
</dbReference>
<keyword evidence="3" id="KW-1185">Reference proteome</keyword>
<dbReference type="Pfam" id="PF08239">
    <property type="entry name" value="SH3_3"/>
    <property type="match status" value="1"/>
</dbReference>
<dbReference type="PROSITE" id="PS51257">
    <property type="entry name" value="PROKAR_LIPOPROTEIN"/>
    <property type="match status" value="1"/>
</dbReference>
<dbReference type="EMBL" id="JACSPS010000002">
    <property type="protein sequence ID" value="MBD8018111.1"/>
    <property type="molecule type" value="Genomic_DNA"/>
</dbReference>
<dbReference type="PANTHER" id="PTHR21666">
    <property type="entry name" value="PEPTIDASE-RELATED"/>
    <property type="match status" value="1"/>
</dbReference>
<feature type="domain" description="SH3b" evidence="1">
    <location>
        <begin position="298"/>
        <end position="365"/>
    </location>
</feature>
<reference evidence="2 3" key="1">
    <citation type="submission" date="2020-08" db="EMBL/GenBank/DDBJ databases">
        <title>A Genomic Blueprint of the Chicken Gut Microbiome.</title>
        <authorList>
            <person name="Gilroy R."/>
            <person name="Ravi A."/>
            <person name="Getino M."/>
            <person name="Pursley I."/>
            <person name="Horton D.L."/>
            <person name="Alikhan N.-F."/>
            <person name="Baker D."/>
            <person name="Gharbi K."/>
            <person name="Hall N."/>
            <person name="Watson M."/>
            <person name="Adriaenssens E.M."/>
            <person name="Foster-Nyarko E."/>
            <person name="Jarju S."/>
            <person name="Secka A."/>
            <person name="Antonio M."/>
            <person name="Oren A."/>
            <person name="Chaudhuri R."/>
            <person name="La Ragione R.M."/>
            <person name="Hildebrand F."/>
            <person name="Pallen M.J."/>
        </authorList>
    </citation>
    <scope>NUCLEOTIDE SEQUENCE [LARGE SCALE GENOMIC DNA]</scope>
    <source>
        <strain evidence="2 3">Sa1CVA4</strain>
    </source>
</reference>
<evidence type="ECO:0000313" key="3">
    <source>
        <dbReference type="Proteomes" id="UP000626242"/>
    </source>
</evidence>
<proteinExistence type="predicted"/>
<name>A0ABR8WN66_9FLAO</name>
<dbReference type="RefSeq" id="WP_251833308.1">
    <property type="nucleotide sequence ID" value="NZ_JACSPS010000002.1"/>
</dbReference>